<protein>
    <submittedName>
        <fullName evidence="2">Putative sensory transduction regulator</fullName>
    </submittedName>
</protein>
<keyword evidence="3" id="KW-1185">Reference proteome</keyword>
<dbReference type="RefSeq" id="WP_242607887.1">
    <property type="nucleotide sequence ID" value="NZ_SGWX01000001.1"/>
</dbReference>
<organism evidence="2 3">
    <name type="scientific">Xylanimonas ulmi</name>
    <dbReference type="NCBI Taxonomy" id="228973"/>
    <lineage>
        <taxon>Bacteria</taxon>
        <taxon>Bacillati</taxon>
        <taxon>Actinomycetota</taxon>
        <taxon>Actinomycetes</taxon>
        <taxon>Micrococcales</taxon>
        <taxon>Promicromonosporaceae</taxon>
        <taxon>Xylanimonas</taxon>
    </lineage>
</organism>
<sequence>MRFFGSRRDGGSADRPTGRDEGRTPVRRHDDADEASDLDEQELRERVESVLLRVAAGARGTSGPARGDRGPVPTALSHDRVVAWLERSGFSYFADSDGDLGGLWHGRLFYFLVLGERDEVLQVRGQWHRQATIERLEELLEVCNAWNADHICPKTYTRVRDDGGVVVCAETTVDVEHGVTDDQLEQLLQCGLMTGSMFFDSLDAEYPDPLQEAP</sequence>
<reference evidence="2 3" key="1">
    <citation type="submission" date="2019-02" db="EMBL/GenBank/DDBJ databases">
        <title>Sequencing the genomes of 1000 actinobacteria strains.</title>
        <authorList>
            <person name="Klenk H.-P."/>
        </authorList>
    </citation>
    <scope>NUCLEOTIDE SEQUENCE [LARGE SCALE GENOMIC DNA]</scope>
    <source>
        <strain evidence="2 3">DSM 16932</strain>
    </source>
</reference>
<comment type="caution">
    <text evidence="2">The sequence shown here is derived from an EMBL/GenBank/DDBJ whole genome shotgun (WGS) entry which is preliminary data.</text>
</comment>
<dbReference type="InterPro" id="IPR019660">
    <property type="entry name" value="Put_sensory_transdc_reg_YbjN"/>
</dbReference>
<feature type="region of interest" description="Disordered" evidence="1">
    <location>
        <begin position="1"/>
        <end position="42"/>
    </location>
</feature>
<evidence type="ECO:0000313" key="2">
    <source>
        <dbReference type="EMBL" id="RZS61329.1"/>
    </source>
</evidence>
<dbReference type="CDD" id="cd17511">
    <property type="entry name" value="YbjN_AmyR-like"/>
    <property type="match status" value="1"/>
</dbReference>
<proteinExistence type="predicted"/>
<feature type="compositionally biased region" description="Basic and acidic residues" evidence="1">
    <location>
        <begin position="1"/>
        <end position="31"/>
    </location>
</feature>
<name>A0A4Q7M5L8_9MICO</name>
<dbReference type="Proteomes" id="UP000293852">
    <property type="component" value="Unassembled WGS sequence"/>
</dbReference>
<dbReference type="Pfam" id="PF10722">
    <property type="entry name" value="YbjN"/>
    <property type="match status" value="1"/>
</dbReference>
<dbReference type="AlphaFoldDB" id="A0A4Q7M5L8"/>
<evidence type="ECO:0000256" key="1">
    <source>
        <dbReference type="SAM" id="MobiDB-lite"/>
    </source>
</evidence>
<gene>
    <name evidence="2" type="ORF">EV386_1627</name>
</gene>
<accession>A0A4Q7M5L8</accession>
<dbReference type="EMBL" id="SGWX01000001">
    <property type="protein sequence ID" value="RZS61329.1"/>
    <property type="molecule type" value="Genomic_DNA"/>
</dbReference>
<evidence type="ECO:0000313" key="3">
    <source>
        <dbReference type="Proteomes" id="UP000293852"/>
    </source>
</evidence>